<feature type="transmembrane region" description="Helical" evidence="7">
    <location>
        <begin position="496"/>
        <end position="525"/>
    </location>
</feature>
<accession>A0A8J2VIF0</accession>
<dbReference type="InterPro" id="IPR011014">
    <property type="entry name" value="MscS_channel_TM-2"/>
</dbReference>
<dbReference type="PANTHER" id="PTHR30347">
    <property type="entry name" value="POTASSIUM CHANNEL RELATED"/>
    <property type="match status" value="1"/>
</dbReference>
<dbReference type="InterPro" id="IPR049278">
    <property type="entry name" value="MS_channel_C"/>
</dbReference>
<evidence type="ECO:0000313" key="11">
    <source>
        <dbReference type="Proteomes" id="UP000602745"/>
    </source>
</evidence>
<sequence>MVNRASMSPMFRSRLLVLALLLPLGLGWGVPVSAQEAQQPSPAISTVVAEANTDLDRVKAALDPIEASLSREDLSETELADIRGRVEPLRTQLEAIIVRLQPQIDNINRRLAELGPAPADGATEGAEAVEERTAQNADLRAVDEAMRRARVLLLQAAETSETAAERRRAKFTTELFARHSSLLSPDLWLATAEGFSRDITSASFIIRDVAARFRDRMTPVNGAILGFSLVFALLLGGPGRKWANAMGQRYAVQQVPPHRLRRSAHAVWVLVVTLIAPTVAALAVLYGLRLAQILTPRLEPLVVTLVFVVAFTAFVDGLAKGILAPEKASWRLPQMSDDLASGIRIQAGLVSIVYSLGLIISSLNLVVMTRPEATLVTDGLFALANAVTFAIALRVLRANDEPEGEEQPAGPEAHPILGLFRILVWIAIAAILGALIIGYIAFAKFLAHQVIWISIIGALLYLFSALIDDLFTIGFSSGGSMCRWIHSTVGLKPRSVELIGTLLSGFLRVLLFAMAALIILAPWGIGSYDAFGWLRGLTFGFAVGGVRISLSTILFAVVILILGILATRGIQRWLETQVLPKTRVEPSLQNSISTGIGYLGVILAGVFALGTVGLNLQNVAIVAGALSVGIGLGLQSIVNNFVSGLILLAERPVKVGDWVALGTSEGNIRKISVRATEIELFDRSTLIVPNSELMTKAVVNKTHANPLGRVKITFSVPADSDLDLVRSALLESAKAHSEVMGDPAPSVLLDAIGSGAFDMTLLAYVATPRRSASVKSDLQFVIIRRFKEEKIVLPVAAPDEKAESIKEVARAIEQLSARIETMSAPTGNTRPASPKES</sequence>
<evidence type="ECO:0000256" key="7">
    <source>
        <dbReference type="SAM" id="Phobius"/>
    </source>
</evidence>
<evidence type="ECO:0000256" key="5">
    <source>
        <dbReference type="ARBA" id="ARBA00022989"/>
    </source>
</evidence>
<dbReference type="InterPro" id="IPR052702">
    <property type="entry name" value="MscS-like_channel"/>
</dbReference>
<protein>
    <submittedName>
        <fullName evidence="10">Mechanosensitive ion channel protein MscS</fullName>
    </submittedName>
</protein>
<reference evidence="10" key="1">
    <citation type="journal article" date="2014" name="Int. J. Syst. Evol. Microbiol.">
        <title>Complete genome sequence of Corynebacterium casei LMG S-19264T (=DSM 44701T), isolated from a smear-ripened cheese.</title>
        <authorList>
            <consortium name="US DOE Joint Genome Institute (JGI-PGF)"/>
            <person name="Walter F."/>
            <person name="Albersmeier A."/>
            <person name="Kalinowski J."/>
            <person name="Ruckert C."/>
        </authorList>
    </citation>
    <scope>NUCLEOTIDE SEQUENCE</scope>
    <source>
        <strain evidence="10">CCM 7684</strain>
    </source>
</reference>
<organism evidence="10 11">
    <name type="scientific">Agaricicola taiwanensis</name>
    <dbReference type="NCBI Taxonomy" id="591372"/>
    <lineage>
        <taxon>Bacteria</taxon>
        <taxon>Pseudomonadati</taxon>
        <taxon>Pseudomonadota</taxon>
        <taxon>Alphaproteobacteria</taxon>
        <taxon>Rhodobacterales</taxon>
        <taxon>Paracoccaceae</taxon>
        <taxon>Agaricicola</taxon>
    </lineage>
</organism>
<feature type="transmembrane region" description="Helical" evidence="7">
    <location>
        <begin position="266"/>
        <end position="288"/>
    </location>
</feature>
<feature type="domain" description="Mechanosensitive ion channel MscS" evidence="8">
    <location>
        <begin position="637"/>
        <end position="702"/>
    </location>
</feature>
<gene>
    <name evidence="10" type="ORF">GCM10007276_00480</name>
</gene>
<dbReference type="Proteomes" id="UP000602745">
    <property type="component" value="Unassembled WGS sequence"/>
</dbReference>
<feature type="transmembrane region" description="Helical" evidence="7">
    <location>
        <begin position="379"/>
        <end position="396"/>
    </location>
</feature>
<evidence type="ECO:0000256" key="3">
    <source>
        <dbReference type="ARBA" id="ARBA00022475"/>
    </source>
</evidence>
<dbReference type="Gene3D" id="3.30.70.100">
    <property type="match status" value="1"/>
</dbReference>
<feature type="domain" description="Mechanosensitive ion channel MscS C-terminal" evidence="9">
    <location>
        <begin position="710"/>
        <end position="792"/>
    </location>
</feature>
<dbReference type="SUPFAM" id="SSF82861">
    <property type="entry name" value="Mechanosensitive channel protein MscS (YggB), transmembrane region"/>
    <property type="match status" value="1"/>
</dbReference>
<keyword evidence="3" id="KW-1003">Cell membrane</keyword>
<feature type="transmembrane region" description="Helical" evidence="7">
    <location>
        <begin position="300"/>
        <end position="324"/>
    </location>
</feature>
<proteinExistence type="inferred from homology"/>
<reference evidence="10" key="2">
    <citation type="submission" date="2020-09" db="EMBL/GenBank/DDBJ databases">
        <authorList>
            <person name="Sun Q."/>
            <person name="Sedlacek I."/>
        </authorList>
    </citation>
    <scope>NUCLEOTIDE SEQUENCE</scope>
    <source>
        <strain evidence="10">CCM 7684</strain>
    </source>
</reference>
<dbReference type="InterPro" id="IPR010920">
    <property type="entry name" value="LSM_dom_sf"/>
</dbReference>
<keyword evidence="4 7" id="KW-0812">Transmembrane</keyword>
<dbReference type="GO" id="GO:0008381">
    <property type="term" value="F:mechanosensitive monoatomic ion channel activity"/>
    <property type="evidence" value="ECO:0007669"/>
    <property type="project" value="UniProtKB-ARBA"/>
</dbReference>
<evidence type="ECO:0000256" key="1">
    <source>
        <dbReference type="ARBA" id="ARBA00004651"/>
    </source>
</evidence>
<evidence type="ECO:0000256" key="2">
    <source>
        <dbReference type="ARBA" id="ARBA00008017"/>
    </source>
</evidence>
<dbReference type="SUPFAM" id="SSF82689">
    <property type="entry name" value="Mechanosensitive channel protein MscS (YggB), C-terminal domain"/>
    <property type="match status" value="1"/>
</dbReference>
<feature type="transmembrane region" description="Helical" evidence="7">
    <location>
        <begin position="596"/>
        <end position="614"/>
    </location>
</feature>
<feature type="transmembrane region" description="Helical" evidence="7">
    <location>
        <begin position="345"/>
        <end position="367"/>
    </location>
</feature>
<feature type="transmembrane region" description="Helical" evidence="7">
    <location>
        <begin position="620"/>
        <end position="648"/>
    </location>
</feature>
<feature type="transmembrane region" description="Helical" evidence="7">
    <location>
        <begin position="449"/>
        <end position="475"/>
    </location>
</feature>
<dbReference type="EMBL" id="BMCP01000001">
    <property type="protein sequence ID" value="GGE27223.1"/>
    <property type="molecule type" value="Genomic_DNA"/>
</dbReference>
<feature type="transmembrane region" description="Helical" evidence="7">
    <location>
        <begin position="537"/>
        <end position="565"/>
    </location>
</feature>
<dbReference type="Gene3D" id="1.10.287.1260">
    <property type="match status" value="1"/>
</dbReference>
<name>A0A8J2VIF0_9RHOB</name>
<dbReference type="Pfam" id="PF00924">
    <property type="entry name" value="MS_channel_2nd"/>
    <property type="match status" value="1"/>
</dbReference>
<evidence type="ECO:0000259" key="9">
    <source>
        <dbReference type="Pfam" id="PF21082"/>
    </source>
</evidence>
<evidence type="ECO:0000313" key="10">
    <source>
        <dbReference type="EMBL" id="GGE27223.1"/>
    </source>
</evidence>
<feature type="transmembrane region" description="Helical" evidence="7">
    <location>
        <begin position="220"/>
        <end position="239"/>
    </location>
</feature>
<comment type="subcellular location">
    <subcellularLocation>
        <location evidence="1">Cell membrane</location>
        <topology evidence="1">Multi-pass membrane protein</topology>
    </subcellularLocation>
</comment>
<evidence type="ECO:0000256" key="4">
    <source>
        <dbReference type="ARBA" id="ARBA00022692"/>
    </source>
</evidence>
<dbReference type="InterPro" id="IPR006685">
    <property type="entry name" value="MscS_channel_2nd"/>
</dbReference>
<dbReference type="AlphaFoldDB" id="A0A8J2VIF0"/>
<dbReference type="GO" id="GO:0005886">
    <property type="term" value="C:plasma membrane"/>
    <property type="evidence" value="ECO:0007669"/>
    <property type="project" value="UniProtKB-SubCell"/>
</dbReference>
<evidence type="ECO:0000256" key="6">
    <source>
        <dbReference type="ARBA" id="ARBA00023136"/>
    </source>
</evidence>
<dbReference type="InterPro" id="IPR011066">
    <property type="entry name" value="MscS_channel_C_sf"/>
</dbReference>
<dbReference type="InterPro" id="IPR023408">
    <property type="entry name" value="MscS_beta-dom_sf"/>
</dbReference>
<feature type="transmembrane region" description="Helical" evidence="7">
    <location>
        <begin position="417"/>
        <end position="443"/>
    </location>
</feature>
<dbReference type="PANTHER" id="PTHR30347:SF9">
    <property type="entry name" value="MINICONDUCTANCE MECHANOSENSITIVE CHANNEL MSCM"/>
    <property type="match status" value="1"/>
</dbReference>
<evidence type="ECO:0000259" key="8">
    <source>
        <dbReference type="Pfam" id="PF00924"/>
    </source>
</evidence>
<comment type="similarity">
    <text evidence="2">Belongs to the MscS (TC 1.A.23) family.</text>
</comment>
<keyword evidence="6 7" id="KW-0472">Membrane</keyword>
<dbReference type="Gene3D" id="2.30.30.60">
    <property type="match status" value="1"/>
</dbReference>
<keyword evidence="11" id="KW-1185">Reference proteome</keyword>
<comment type="caution">
    <text evidence="10">The sequence shown here is derived from an EMBL/GenBank/DDBJ whole genome shotgun (WGS) entry which is preliminary data.</text>
</comment>
<dbReference type="SUPFAM" id="SSF50182">
    <property type="entry name" value="Sm-like ribonucleoproteins"/>
    <property type="match status" value="1"/>
</dbReference>
<dbReference type="Pfam" id="PF21082">
    <property type="entry name" value="MS_channel_3rd"/>
    <property type="match status" value="1"/>
</dbReference>
<keyword evidence="5 7" id="KW-1133">Transmembrane helix</keyword>